<dbReference type="EMBL" id="OV121133">
    <property type="protein sequence ID" value="CAH0550990.1"/>
    <property type="molecule type" value="Genomic_DNA"/>
</dbReference>
<gene>
    <name evidence="1" type="ORF">MELIAE_LOCUS3693</name>
</gene>
<protein>
    <submittedName>
        <fullName evidence="1">Uncharacterized protein</fullName>
    </submittedName>
</protein>
<dbReference type="Proteomes" id="UP001154078">
    <property type="component" value="Chromosome 2"/>
</dbReference>
<accession>A0A9P0FEF8</accession>
<sequence length="374" mass="44109">MASILQKTFLLLIPRNLTKICIHFSQHNKAITLEVDAIDDFTSQLLQKKTHKWERKKAKAESIINNNYLKRLQENDKIEGIKEMDNDYLNTVFQNAIDSEKENVLIDLTNQCIELRRCPSFTILLHILSIFSRKGDNKTIIKIEELCKELNPKITKDNSNFDHFLAEAIWVKGNITDSLKIFEKVYRENSLIRRRIRIMIKSLTKHVISNKSEAALVSLIKFSKTMIDDFQDYFPLMCTWESCFLSEWYTDQNRALELLEKNDRLCNVIINRIPYVVHISLRCHRTEVVYRLLEILIRYDMKPQYSAVLMALFDYQFQVGDSRNCLEIIQWASKNEVNLPSIYNEKFIKLLIKNKIQLPTKSANESKKIPTYKF</sequence>
<reference evidence="1" key="1">
    <citation type="submission" date="2021-12" db="EMBL/GenBank/DDBJ databases">
        <authorList>
            <person name="King R."/>
        </authorList>
    </citation>
    <scope>NUCLEOTIDE SEQUENCE</scope>
</reference>
<proteinExistence type="predicted"/>
<organism evidence="1 2">
    <name type="scientific">Brassicogethes aeneus</name>
    <name type="common">Rape pollen beetle</name>
    <name type="synonym">Meligethes aeneus</name>
    <dbReference type="NCBI Taxonomy" id="1431903"/>
    <lineage>
        <taxon>Eukaryota</taxon>
        <taxon>Metazoa</taxon>
        <taxon>Ecdysozoa</taxon>
        <taxon>Arthropoda</taxon>
        <taxon>Hexapoda</taxon>
        <taxon>Insecta</taxon>
        <taxon>Pterygota</taxon>
        <taxon>Neoptera</taxon>
        <taxon>Endopterygota</taxon>
        <taxon>Coleoptera</taxon>
        <taxon>Polyphaga</taxon>
        <taxon>Cucujiformia</taxon>
        <taxon>Nitidulidae</taxon>
        <taxon>Meligethinae</taxon>
        <taxon>Brassicogethes</taxon>
    </lineage>
</organism>
<evidence type="ECO:0000313" key="2">
    <source>
        <dbReference type="Proteomes" id="UP001154078"/>
    </source>
</evidence>
<name>A0A9P0FEF8_BRAAE</name>
<dbReference type="OrthoDB" id="6763801at2759"/>
<evidence type="ECO:0000313" key="1">
    <source>
        <dbReference type="EMBL" id="CAH0550990.1"/>
    </source>
</evidence>
<dbReference type="AlphaFoldDB" id="A0A9P0FEF8"/>
<keyword evidence="2" id="KW-1185">Reference proteome</keyword>